<evidence type="ECO:0000313" key="2">
    <source>
        <dbReference type="Proteomes" id="UP001433508"/>
    </source>
</evidence>
<proteinExistence type="predicted"/>
<dbReference type="EMBL" id="MU971439">
    <property type="protein sequence ID" value="KAK9234964.1"/>
    <property type="molecule type" value="Genomic_DNA"/>
</dbReference>
<accession>A0ACC3STJ1</accession>
<keyword evidence="2" id="KW-1185">Reference proteome</keyword>
<organism evidence="1 2">
    <name type="scientific">Lipomyces kononenkoae</name>
    <name type="common">Yeast</name>
    <dbReference type="NCBI Taxonomy" id="34357"/>
    <lineage>
        <taxon>Eukaryota</taxon>
        <taxon>Fungi</taxon>
        <taxon>Dikarya</taxon>
        <taxon>Ascomycota</taxon>
        <taxon>Saccharomycotina</taxon>
        <taxon>Lipomycetes</taxon>
        <taxon>Lipomycetales</taxon>
        <taxon>Lipomycetaceae</taxon>
        <taxon>Lipomyces</taxon>
    </lineage>
</organism>
<dbReference type="Proteomes" id="UP001433508">
    <property type="component" value="Unassembled WGS sequence"/>
</dbReference>
<sequence>MPSPRVYMDISSPDITGRIIIELFAKNVPKTCENFRCLCTGERGPQLCYKGSVFHRVIADTDYVVQGGDITNGDGTGGVSIYGETFEDENIDWHLIDARGLVCMANRGPDTNSSQFFITLAACPELDGKHVVFGRVIPECMHVLDMFAHVETDPENDDRPLPDHEPRIVQCGELVFKKKKAIEERDTILSQEKLDRQSEVRGDEPMQRSRKPHNRYNDEKDYLNDGEQQRHSHRSPSESRGGNRNRRRDGTSPTAESASRSRSPPKGPQSVPKNPLMRAHEGNRGYKDYLDRSTYGGKGRERAYGRTHGNNYDKRNKGQYFIAHEQHYNRYFDDLSRNERRPEEYEESSHSRVKYKGRGTMKFIE</sequence>
<name>A0ACC3STJ1_LIPKO</name>
<comment type="caution">
    <text evidence="1">The sequence shown here is derived from an EMBL/GenBank/DDBJ whole genome shotgun (WGS) entry which is preliminary data.</text>
</comment>
<reference evidence="2" key="1">
    <citation type="journal article" date="2024" name="Front. Bioeng. Biotechnol.">
        <title>Genome-scale model development and genomic sequencing of the oleaginous clade Lipomyces.</title>
        <authorList>
            <person name="Czajka J.J."/>
            <person name="Han Y."/>
            <person name="Kim J."/>
            <person name="Mondo S.J."/>
            <person name="Hofstad B.A."/>
            <person name="Robles A."/>
            <person name="Haridas S."/>
            <person name="Riley R."/>
            <person name="LaButti K."/>
            <person name="Pangilinan J."/>
            <person name="Andreopoulos W."/>
            <person name="Lipzen A."/>
            <person name="Yan J."/>
            <person name="Wang M."/>
            <person name="Ng V."/>
            <person name="Grigoriev I.V."/>
            <person name="Spatafora J.W."/>
            <person name="Magnuson J.K."/>
            <person name="Baker S.E."/>
            <person name="Pomraning K.R."/>
        </authorList>
    </citation>
    <scope>NUCLEOTIDE SEQUENCE [LARGE SCALE GENOMIC DNA]</scope>
    <source>
        <strain evidence="2">CBS 7786</strain>
    </source>
</reference>
<gene>
    <name evidence="1" type="ORF">V1525DRAFT_365949</name>
</gene>
<protein>
    <submittedName>
        <fullName evidence="1">Cyclophilin-like domain-containing protein</fullName>
    </submittedName>
</protein>
<evidence type="ECO:0000313" key="1">
    <source>
        <dbReference type="EMBL" id="KAK9234964.1"/>
    </source>
</evidence>